<comment type="caution">
    <text evidence="2">The sequence shown here is derived from an EMBL/GenBank/DDBJ whole genome shotgun (WGS) entry which is preliminary data.</text>
</comment>
<evidence type="ECO:0000313" key="3">
    <source>
        <dbReference type="Proteomes" id="UP000005426"/>
    </source>
</evidence>
<dbReference type="KEGG" id="tatv:25779484"/>
<accession>G9NK44</accession>
<reference evidence="2 3" key="1">
    <citation type="journal article" date="2011" name="Genome Biol.">
        <title>Comparative genome sequence analysis underscores mycoparasitism as the ancestral life style of Trichoderma.</title>
        <authorList>
            <person name="Kubicek C.P."/>
            <person name="Herrera-Estrella A."/>
            <person name="Seidl-Seiboth V."/>
            <person name="Martinez D.A."/>
            <person name="Druzhinina I.S."/>
            <person name="Thon M."/>
            <person name="Zeilinger S."/>
            <person name="Casas-Flores S."/>
            <person name="Horwitz B.A."/>
            <person name="Mukherjee P.K."/>
            <person name="Mukherjee M."/>
            <person name="Kredics L."/>
            <person name="Alcaraz L.D."/>
            <person name="Aerts A."/>
            <person name="Antal Z."/>
            <person name="Atanasova L."/>
            <person name="Cervantes-Badillo M.G."/>
            <person name="Challacombe J."/>
            <person name="Chertkov O."/>
            <person name="McCluskey K."/>
            <person name="Coulpier F."/>
            <person name="Deshpande N."/>
            <person name="von Doehren H."/>
            <person name="Ebbole D.J."/>
            <person name="Esquivel-Naranjo E.U."/>
            <person name="Fekete E."/>
            <person name="Flipphi M."/>
            <person name="Glaser F."/>
            <person name="Gomez-Rodriguez E.Y."/>
            <person name="Gruber S."/>
            <person name="Han C."/>
            <person name="Henrissat B."/>
            <person name="Hermosa R."/>
            <person name="Hernandez-Onate M."/>
            <person name="Karaffa L."/>
            <person name="Kosti I."/>
            <person name="Le Crom S."/>
            <person name="Lindquist E."/>
            <person name="Lucas S."/>
            <person name="Luebeck M."/>
            <person name="Luebeck P.S."/>
            <person name="Margeot A."/>
            <person name="Metz B."/>
            <person name="Misra M."/>
            <person name="Nevalainen H."/>
            <person name="Omann M."/>
            <person name="Packer N."/>
            <person name="Perrone G."/>
            <person name="Uresti-Rivera E.E."/>
            <person name="Salamov A."/>
            <person name="Schmoll M."/>
            <person name="Seiboth B."/>
            <person name="Shapiro H."/>
            <person name="Sukno S."/>
            <person name="Tamayo-Ramos J.A."/>
            <person name="Tisch D."/>
            <person name="Wiest A."/>
            <person name="Wilkinson H.H."/>
            <person name="Zhang M."/>
            <person name="Coutinho P.M."/>
            <person name="Kenerley C.M."/>
            <person name="Monte E."/>
            <person name="Baker S.E."/>
            <person name="Grigoriev I.V."/>
        </authorList>
    </citation>
    <scope>NUCLEOTIDE SEQUENCE [LARGE SCALE GENOMIC DNA]</scope>
    <source>
        <strain evidence="3">ATCC 20476 / IMI 206040</strain>
    </source>
</reference>
<dbReference type="HOGENOM" id="CLU_030169_3_1_1"/>
<evidence type="ECO:0000313" key="2">
    <source>
        <dbReference type="EMBL" id="EHK49264.1"/>
    </source>
</evidence>
<evidence type="ECO:0000259" key="1">
    <source>
        <dbReference type="Pfam" id="PF00144"/>
    </source>
</evidence>
<name>G9NK44_HYPAI</name>
<keyword evidence="3" id="KW-1185">Reference proteome</keyword>
<dbReference type="InterPro" id="IPR001466">
    <property type="entry name" value="Beta-lactam-related"/>
</dbReference>
<protein>
    <recommendedName>
        <fullName evidence="1">Beta-lactamase-related domain-containing protein</fullName>
    </recommendedName>
</protein>
<dbReference type="Pfam" id="PF00144">
    <property type="entry name" value="Beta-lactamase"/>
    <property type="match status" value="1"/>
</dbReference>
<gene>
    <name evidence="2" type="ORF">TRIATDRAFT_281214</name>
</gene>
<dbReference type="Proteomes" id="UP000005426">
    <property type="component" value="Unassembled WGS sequence"/>
</dbReference>
<dbReference type="EMBL" id="ABDG02000017">
    <property type="protein sequence ID" value="EHK49264.1"/>
    <property type="molecule type" value="Genomic_DNA"/>
</dbReference>
<dbReference type="Gene3D" id="3.40.710.10">
    <property type="entry name" value="DD-peptidase/beta-lactamase superfamily"/>
    <property type="match status" value="1"/>
</dbReference>
<dbReference type="AlphaFoldDB" id="G9NK44"/>
<dbReference type="SUPFAM" id="SSF56601">
    <property type="entry name" value="beta-lactamase/transpeptidase-like"/>
    <property type="match status" value="1"/>
</dbReference>
<dbReference type="OrthoDB" id="428260at2759"/>
<dbReference type="GeneID" id="25779484"/>
<dbReference type="PANTHER" id="PTHR43283">
    <property type="entry name" value="BETA-LACTAMASE-RELATED"/>
    <property type="match status" value="1"/>
</dbReference>
<sequence>MAASELQDDGFTHASPESLGYSSSAILGFVDDAAASGVELHSFMLYASNAVIAEGWWWPYQRNLPHVMHSATKSFLAVAVGLAIEEGYFGLDTTVVSVFPERMPPATGDGDAVDGDSPSLPSFLDQMTVEDLLTQTSGHDHGESGGSWRSIESSWIDKFISTPVVHRPGTFFAYSSATSFMLSAIVTRTTGLSVADYLEPRFFRQLGIRLAHWDMGPEGINPGGNGLSCLTVDLLKLGVLHLQKGMWKGKRILPEKWVQEATKAQRGNLYGYQWWICEDGSYKARGMFGQLCIVWPDLDAVLAVTAAVSRRAAALEELIDKHCPGLLASRNKDAVGSQPLDHLSSRLAGLRVVAELPLAAKTPSQEMIQAVSRERYVAAPNEDGVLAFALDLSSAPQQCVLRIDNRAGAHHVSFSMDTWLESYTTSQVASLHHGYTWPQLRSVARGRWMGATMECLEVVLQLPETAFRDTILITFPQPDRSIAKLQRSVNVNSFTSRRPPIYATILRKGDELSSPEFLALAERDRATTKFSTSETSVGELLDYQPARDVLEAVVPELLSHPRLQEARDYSLDMVLSQASKRRIDSNMMAELNRRLAALTVPAVL</sequence>
<proteinExistence type="predicted"/>
<dbReference type="InterPro" id="IPR050789">
    <property type="entry name" value="Diverse_Enzym_Activities"/>
</dbReference>
<feature type="domain" description="Beta-lactamase-related" evidence="1">
    <location>
        <begin position="43"/>
        <end position="306"/>
    </location>
</feature>
<organism evidence="2 3">
    <name type="scientific">Hypocrea atroviridis (strain ATCC 20476 / IMI 206040)</name>
    <name type="common">Trichoderma atroviride</name>
    <dbReference type="NCBI Taxonomy" id="452589"/>
    <lineage>
        <taxon>Eukaryota</taxon>
        <taxon>Fungi</taxon>
        <taxon>Dikarya</taxon>
        <taxon>Ascomycota</taxon>
        <taxon>Pezizomycotina</taxon>
        <taxon>Sordariomycetes</taxon>
        <taxon>Hypocreomycetidae</taxon>
        <taxon>Hypocreales</taxon>
        <taxon>Hypocreaceae</taxon>
        <taxon>Trichoderma</taxon>
    </lineage>
</organism>
<dbReference type="PANTHER" id="PTHR43283:SF7">
    <property type="entry name" value="BETA-LACTAMASE-RELATED DOMAIN-CONTAINING PROTEIN"/>
    <property type="match status" value="1"/>
</dbReference>
<dbReference type="InterPro" id="IPR012338">
    <property type="entry name" value="Beta-lactam/transpept-like"/>
</dbReference>